<accession>A0A0J0XDY1</accession>
<sequence length="166" mass="18027">MERREDMRRKHGLDVCTRVAMPCDCSADAWLRRSGADGHVSAPARPTARLSAASLGSHCPAGQAEHAIGPQLAIGGRTFSRRLPHHLTCQSRYQFGMGIAIAVWRGPPGPPPWTLCSAIARSTTFASQLRAVIWAAKKQVLQQKISPLPIFLSSDISFVVCLEESV</sequence>
<dbReference type="RefSeq" id="XP_018275792.1">
    <property type="nucleotide sequence ID" value="XM_018419869.1"/>
</dbReference>
<evidence type="ECO:0000313" key="2">
    <source>
        <dbReference type="Proteomes" id="UP000053611"/>
    </source>
</evidence>
<gene>
    <name evidence="1" type="ORF">CC85DRAFT_198688</name>
</gene>
<organism evidence="1 2">
    <name type="scientific">Cutaneotrichosporon oleaginosum</name>
    <dbReference type="NCBI Taxonomy" id="879819"/>
    <lineage>
        <taxon>Eukaryota</taxon>
        <taxon>Fungi</taxon>
        <taxon>Dikarya</taxon>
        <taxon>Basidiomycota</taxon>
        <taxon>Agaricomycotina</taxon>
        <taxon>Tremellomycetes</taxon>
        <taxon>Trichosporonales</taxon>
        <taxon>Trichosporonaceae</taxon>
        <taxon>Cutaneotrichosporon</taxon>
    </lineage>
</organism>
<proteinExistence type="predicted"/>
<protein>
    <submittedName>
        <fullName evidence="1">Uncharacterized protein</fullName>
    </submittedName>
</protein>
<dbReference type="Proteomes" id="UP000053611">
    <property type="component" value="Unassembled WGS sequence"/>
</dbReference>
<dbReference type="EMBL" id="KQ087263">
    <property type="protein sequence ID" value="KLT39301.1"/>
    <property type="molecule type" value="Genomic_DNA"/>
</dbReference>
<dbReference type="GeneID" id="28980472"/>
<keyword evidence="2" id="KW-1185">Reference proteome</keyword>
<evidence type="ECO:0000313" key="1">
    <source>
        <dbReference type="EMBL" id="KLT39301.1"/>
    </source>
</evidence>
<name>A0A0J0XDY1_9TREE</name>
<dbReference type="AlphaFoldDB" id="A0A0J0XDY1"/>
<reference evidence="1 2" key="1">
    <citation type="submission" date="2015-03" db="EMBL/GenBank/DDBJ databases">
        <title>Genomics and transcriptomics of the oil-accumulating basidiomycete yeast T. oleaginosus allow insights into substrate utilization and the diverse evolutionary trajectories of mating systems in fungi.</title>
        <authorList>
            <consortium name="DOE Joint Genome Institute"/>
            <person name="Kourist R."/>
            <person name="Kracht O."/>
            <person name="Bracharz F."/>
            <person name="Lipzen A."/>
            <person name="Nolan M."/>
            <person name="Ohm R."/>
            <person name="Grigoriev I."/>
            <person name="Sun S."/>
            <person name="Heitman J."/>
            <person name="Bruck T."/>
            <person name="Nowrousian M."/>
        </authorList>
    </citation>
    <scope>NUCLEOTIDE SEQUENCE [LARGE SCALE GENOMIC DNA]</scope>
    <source>
        <strain evidence="1 2">IBC0246</strain>
    </source>
</reference>